<sequence>MLTVSLLAGLFLAGAMPVMAAPMVHEGGVSAAPMVDCAHHDRQSKPFEHKHAGHADLSCCLNGHCPMLTQGLMPAEAIGQPSNQGSRLRPVLVSLHRGIMESPTRRPPRRLL</sequence>
<dbReference type="RefSeq" id="WP_320501897.1">
    <property type="nucleotide sequence ID" value="NZ_JAXCLX010000003.1"/>
</dbReference>
<keyword evidence="3" id="KW-1185">Reference proteome</keyword>
<reference evidence="2 3" key="1">
    <citation type="journal article" date="2013" name="Antonie Van Leeuwenhoek">
        <title>Dongia rigui sp. nov., isolated from freshwater of a large wetland in Korea.</title>
        <authorList>
            <person name="Baik K.S."/>
            <person name="Hwang Y.M."/>
            <person name="Choi J.S."/>
            <person name="Kwon J."/>
            <person name="Seong C.N."/>
        </authorList>
    </citation>
    <scope>NUCLEOTIDE SEQUENCE [LARGE SCALE GENOMIC DNA]</scope>
    <source>
        <strain evidence="2 3">04SU4-P</strain>
    </source>
</reference>
<dbReference type="EMBL" id="JAXCLX010000003">
    <property type="protein sequence ID" value="MDY0873422.1"/>
    <property type="molecule type" value="Genomic_DNA"/>
</dbReference>
<feature type="signal peptide" evidence="1">
    <location>
        <begin position="1"/>
        <end position="20"/>
    </location>
</feature>
<evidence type="ECO:0000313" key="2">
    <source>
        <dbReference type="EMBL" id="MDY0873422.1"/>
    </source>
</evidence>
<dbReference type="Proteomes" id="UP001271769">
    <property type="component" value="Unassembled WGS sequence"/>
</dbReference>
<gene>
    <name evidence="2" type="ORF">SMD31_15895</name>
</gene>
<feature type="chain" id="PRO_5047416093" evidence="1">
    <location>
        <begin position="21"/>
        <end position="112"/>
    </location>
</feature>
<protein>
    <submittedName>
        <fullName evidence="2">Uncharacterized protein</fullName>
    </submittedName>
</protein>
<comment type="caution">
    <text evidence="2">The sequence shown here is derived from an EMBL/GenBank/DDBJ whole genome shotgun (WGS) entry which is preliminary data.</text>
</comment>
<evidence type="ECO:0000256" key="1">
    <source>
        <dbReference type="SAM" id="SignalP"/>
    </source>
</evidence>
<organism evidence="2 3">
    <name type="scientific">Dongia rigui</name>
    <dbReference type="NCBI Taxonomy" id="940149"/>
    <lineage>
        <taxon>Bacteria</taxon>
        <taxon>Pseudomonadati</taxon>
        <taxon>Pseudomonadota</taxon>
        <taxon>Alphaproteobacteria</taxon>
        <taxon>Rhodospirillales</taxon>
        <taxon>Dongiaceae</taxon>
        <taxon>Dongia</taxon>
    </lineage>
</organism>
<accession>A0ABU5E1D7</accession>
<evidence type="ECO:0000313" key="3">
    <source>
        <dbReference type="Proteomes" id="UP001271769"/>
    </source>
</evidence>
<keyword evidence="1" id="KW-0732">Signal</keyword>
<name>A0ABU5E1D7_9PROT</name>
<proteinExistence type="predicted"/>